<keyword evidence="3" id="KW-1185">Reference proteome</keyword>
<dbReference type="Proteomes" id="UP000769157">
    <property type="component" value="Unassembled WGS sequence"/>
</dbReference>
<dbReference type="InterPro" id="IPR006384">
    <property type="entry name" value="HAD_hydro_PyrdxlP_Pase-like"/>
</dbReference>
<dbReference type="GO" id="GO:0016791">
    <property type="term" value="F:phosphatase activity"/>
    <property type="evidence" value="ECO:0007669"/>
    <property type="project" value="InterPro"/>
</dbReference>
<accession>A0A9P8PCS4</accession>
<dbReference type="InterPro" id="IPR023214">
    <property type="entry name" value="HAD_sf"/>
</dbReference>
<dbReference type="Gene3D" id="3.40.50.1000">
    <property type="entry name" value="HAD superfamily/HAD-like"/>
    <property type="match status" value="1"/>
</dbReference>
<dbReference type="Gene3D" id="3.90.1470.20">
    <property type="match status" value="1"/>
</dbReference>
<dbReference type="Pfam" id="PF12710">
    <property type="entry name" value="HAD"/>
    <property type="match status" value="1"/>
</dbReference>
<dbReference type="InterPro" id="IPR036412">
    <property type="entry name" value="HAD-like_sf"/>
</dbReference>
<dbReference type="NCBIfam" id="TIGR01489">
    <property type="entry name" value="DKMTPPase-SF"/>
    <property type="match status" value="1"/>
</dbReference>
<dbReference type="PANTHER" id="PTHR28181">
    <property type="entry name" value="UPF0655 PROTEIN YCR015C"/>
    <property type="match status" value="1"/>
</dbReference>
<dbReference type="GeneID" id="70234601"/>
<dbReference type="PANTHER" id="PTHR28181:SF2">
    <property type="entry name" value="PHOSPHORIC MONOESTER HYDROLASE"/>
    <property type="match status" value="1"/>
</dbReference>
<evidence type="ECO:0008006" key="4">
    <source>
        <dbReference type="Google" id="ProtNLM"/>
    </source>
</evidence>
<dbReference type="EMBL" id="JAEUBE010000158">
    <property type="protein sequence ID" value="KAH3668879.1"/>
    <property type="molecule type" value="Genomic_DNA"/>
</dbReference>
<evidence type="ECO:0000313" key="3">
    <source>
        <dbReference type="Proteomes" id="UP000769157"/>
    </source>
</evidence>
<protein>
    <recommendedName>
        <fullName evidence="4">Phosphatase</fullName>
    </recommendedName>
</protein>
<dbReference type="AlphaFoldDB" id="A0A9P8PCS4"/>
<dbReference type="NCBIfam" id="TIGR01488">
    <property type="entry name" value="HAD-SF-IB"/>
    <property type="match status" value="1"/>
</dbReference>
<keyword evidence="1" id="KW-0378">Hydrolase</keyword>
<dbReference type="RefSeq" id="XP_046063293.1">
    <property type="nucleotide sequence ID" value="XM_046203525.1"/>
</dbReference>
<reference evidence="2" key="1">
    <citation type="journal article" date="2021" name="Open Biol.">
        <title>Shared evolutionary footprints suggest mitochondrial oxidative damage underlies multiple complex I losses in fungi.</title>
        <authorList>
            <person name="Schikora-Tamarit M.A."/>
            <person name="Marcet-Houben M."/>
            <person name="Nosek J."/>
            <person name="Gabaldon T."/>
        </authorList>
    </citation>
    <scope>NUCLEOTIDE SEQUENCE</scope>
    <source>
        <strain evidence="2">CBS6075</strain>
    </source>
</reference>
<proteinExistence type="predicted"/>
<dbReference type="OrthoDB" id="10014216at2759"/>
<dbReference type="InterPro" id="IPR050849">
    <property type="entry name" value="HAD-like_hydrolase_phosphatase"/>
</dbReference>
<reference evidence="2" key="2">
    <citation type="submission" date="2021-01" db="EMBL/GenBank/DDBJ databases">
        <authorList>
            <person name="Schikora-Tamarit M.A."/>
        </authorList>
    </citation>
    <scope>NUCLEOTIDE SEQUENCE</scope>
    <source>
        <strain evidence="2">CBS6075</strain>
    </source>
</reference>
<gene>
    <name evidence="2" type="ORF">OGAPHI_002634</name>
</gene>
<dbReference type="SUPFAM" id="SSF56784">
    <property type="entry name" value="HAD-like"/>
    <property type="match status" value="1"/>
</dbReference>
<name>A0A9P8PCS4_9ASCO</name>
<organism evidence="2 3">
    <name type="scientific">Ogataea philodendri</name>
    <dbReference type="NCBI Taxonomy" id="1378263"/>
    <lineage>
        <taxon>Eukaryota</taxon>
        <taxon>Fungi</taxon>
        <taxon>Dikarya</taxon>
        <taxon>Ascomycota</taxon>
        <taxon>Saccharomycotina</taxon>
        <taxon>Pichiomycetes</taxon>
        <taxon>Pichiales</taxon>
        <taxon>Pichiaceae</taxon>
        <taxon>Ogataea</taxon>
    </lineage>
</organism>
<comment type="caution">
    <text evidence="2">The sequence shown here is derived from an EMBL/GenBank/DDBJ whole genome shotgun (WGS) entry which is preliminary data.</text>
</comment>
<evidence type="ECO:0000313" key="2">
    <source>
        <dbReference type="EMBL" id="KAH3668879.1"/>
    </source>
</evidence>
<evidence type="ECO:0000256" key="1">
    <source>
        <dbReference type="ARBA" id="ARBA00022801"/>
    </source>
</evidence>
<sequence>MSPPAIVFTDWDGTVTLQDSNDYITDHLGFGYEKRKVLNDLMLEEKLSFREGFDEMLKSIPANGYSFEKCVAYLLEHIKLDPGFTEFYHWCHANGIPIYVISSGMSPIIEALLKKLLGQQVMDHVTIISNSVETNGDDWHIVYRDDTPFGHDKAESIKQCLEKYDLSKKPYLFYCGDGVSDLSAAKSCDLLFARRGKDLVKFCIKQHIKFTQFDSFNDILDDVKGIVTGQKKLEDCYE</sequence>